<dbReference type="EMBL" id="JAALLH010000001">
    <property type="protein sequence ID" value="NIY63188.1"/>
    <property type="molecule type" value="Genomic_DNA"/>
</dbReference>
<dbReference type="GO" id="GO:0016301">
    <property type="term" value="F:kinase activity"/>
    <property type="evidence" value="ECO:0007669"/>
    <property type="project" value="UniProtKB-KW"/>
</dbReference>
<dbReference type="InterPro" id="IPR036457">
    <property type="entry name" value="PPM-type-like_dom_sf"/>
</dbReference>
<dbReference type="PROSITE" id="PS50112">
    <property type="entry name" value="PAS"/>
    <property type="match status" value="1"/>
</dbReference>
<dbReference type="SUPFAM" id="SSF55785">
    <property type="entry name" value="PYP-like sensor domain (PAS domain)"/>
    <property type="match status" value="1"/>
</dbReference>
<gene>
    <name evidence="16" type="primary">hgc9</name>
    <name evidence="16" type="ORF">SMALB_1116</name>
</gene>
<dbReference type="InterPro" id="IPR033463">
    <property type="entry name" value="sCache_3"/>
</dbReference>
<dbReference type="InterPro" id="IPR001932">
    <property type="entry name" value="PPM-type_phosphatase-like_dom"/>
</dbReference>
<dbReference type="SUPFAM" id="SSF103190">
    <property type="entry name" value="Sensory domain-like"/>
    <property type="match status" value="1"/>
</dbReference>
<evidence type="ECO:0000256" key="7">
    <source>
        <dbReference type="ARBA" id="ARBA00022777"/>
    </source>
</evidence>
<evidence type="ECO:0000313" key="17">
    <source>
        <dbReference type="Proteomes" id="UP000536624"/>
    </source>
</evidence>
<evidence type="ECO:0000256" key="13">
    <source>
        <dbReference type="SAM" id="MobiDB-lite"/>
    </source>
</evidence>
<keyword evidence="8" id="KW-0378">Hydrolase</keyword>
<dbReference type="SUPFAM" id="SSF81606">
    <property type="entry name" value="PP2C-like"/>
    <property type="match status" value="1"/>
</dbReference>
<evidence type="ECO:0000256" key="2">
    <source>
        <dbReference type="ARBA" id="ARBA00022475"/>
    </source>
</evidence>
<reference evidence="16 17" key="1">
    <citation type="submission" date="2020-02" db="EMBL/GenBank/DDBJ databases">
        <title>Streptomyces malaysiensis DSM14702 (JHCC583434, PFL_A843) Genome sequencing and assembly.</title>
        <authorList>
            <person name="Samborskyy M."/>
        </authorList>
    </citation>
    <scope>NUCLEOTIDE SEQUENCE [LARGE SCALE GENOMIC DNA]</scope>
    <source>
        <strain evidence="16 17">DSM 14702</strain>
    </source>
</reference>
<keyword evidence="3" id="KW-0597">Phosphoprotein</keyword>
<keyword evidence="6" id="KW-0547">Nucleotide-binding</keyword>
<dbReference type="GO" id="GO:0000160">
    <property type="term" value="P:phosphorelay signal transduction system"/>
    <property type="evidence" value="ECO:0007669"/>
    <property type="project" value="UniProtKB-KW"/>
</dbReference>
<keyword evidence="7 16" id="KW-0418">Kinase</keyword>
<comment type="subcellular location">
    <subcellularLocation>
        <location evidence="1">Cell membrane</location>
        <topology evidence="1">Multi-pass membrane protein</topology>
    </subcellularLocation>
</comment>
<feature type="region of interest" description="Disordered" evidence="13">
    <location>
        <begin position="1"/>
        <end position="27"/>
    </location>
</feature>
<evidence type="ECO:0000256" key="4">
    <source>
        <dbReference type="ARBA" id="ARBA00022679"/>
    </source>
</evidence>
<dbReference type="Pfam" id="PF07228">
    <property type="entry name" value="SpoIIE"/>
    <property type="match status" value="1"/>
</dbReference>
<dbReference type="InterPro" id="IPR029016">
    <property type="entry name" value="GAF-like_dom_sf"/>
</dbReference>
<organism evidence="16 17">
    <name type="scientific">Streptomyces malaysiensis</name>
    <dbReference type="NCBI Taxonomy" id="92644"/>
    <lineage>
        <taxon>Bacteria</taxon>
        <taxon>Bacillati</taxon>
        <taxon>Actinomycetota</taxon>
        <taxon>Actinomycetes</taxon>
        <taxon>Kitasatosporales</taxon>
        <taxon>Streptomycetaceae</taxon>
        <taxon>Streptomyces</taxon>
        <taxon>Streptomyces violaceusniger group</taxon>
    </lineage>
</organism>
<dbReference type="CDD" id="cd00130">
    <property type="entry name" value="PAS"/>
    <property type="match status" value="1"/>
</dbReference>
<dbReference type="InterPro" id="IPR000014">
    <property type="entry name" value="PAS"/>
</dbReference>
<dbReference type="SUPFAM" id="SSF55874">
    <property type="entry name" value="ATPase domain of HSP90 chaperone/DNA topoisomerase II/histidine kinase"/>
    <property type="match status" value="1"/>
</dbReference>
<evidence type="ECO:0000256" key="14">
    <source>
        <dbReference type="SAM" id="Phobius"/>
    </source>
</evidence>
<dbReference type="Pfam" id="PF13581">
    <property type="entry name" value="HATPase_c_2"/>
    <property type="match status" value="1"/>
</dbReference>
<evidence type="ECO:0000256" key="5">
    <source>
        <dbReference type="ARBA" id="ARBA00022692"/>
    </source>
</evidence>
<dbReference type="SMART" id="SM00091">
    <property type="entry name" value="PAS"/>
    <property type="match status" value="1"/>
</dbReference>
<dbReference type="GO" id="GO:0005886">
    <property type="term" value="C:plasma membrane"/>
    <property type="evidence" value="ECO:0007669"/>
    <property type="project" value="UniProtKB-SubCell"/>
</dbReference>
<dbReference type="InterPro" id="IPR052016">
    <property type="entry name" value="Bact_Sigma-Reg"/>
</dbReference>
<evidence type="ECO:0000256" key="6">
    <source>
        <dbReference type="ARBA" id="ARBA00022741"/>
    </source>
</evidence>
<dbReference type="GO" id="GO:0016791">
    <property type="term" value="F:phosphatase activity"/>
    <property type="evidence" value="ECO:0007669"/>
    <property type="project" value="TreeGrafter"/>
</dbReference>
<evidence type="ECO:0000256" key="9">
    <source>
        <dbReference type="ARBA" id="ARBA00022840"/>
    </source>
</evidence>
<dbReference type="Gene3D" id="3.60.40.10">
    <property type="entry name" value="PPM-type phosphatase domain"/>
    <property type="match status" value="1"/>
</dbReference>
<evidence type="ECO:0000259" key="15">
    <source>
        <dbReference type="PROSITE" id="PS50112"/>
    </source>
</evidence>
<dbReference type="FunFam" id="3.30.565.10:FF:000028">
    <property type="entry name" value="PAS sensor protein"/>
    <property type="match status" value="1"/>
</dbReference>
<keyword evidence="4" id="KW-0808">Transferase</keyword>
<dbReference type="InterPro" id="IPR036890">
    <property type="entry name" value="HATPase_C_sf"/>
</dbReference>
<protein>
    <submittedName>
        <fullName evidence="16">Signal transduction histidine kinase regulating citrate/malate metabolism</fullName>
    </submittedName>
</protein>
<proteinExistence type="predicted"/>
<evidence type="ECO:0000256" key="10">
    <source>
        <dbReference type="ARBA" id="ARBA00022989"/>
    </source>
</evidence>
<name>A0A7X6AUS7_STRMQ</name>
<dbReference type="Pfam" id="PF17203">
    <property type="entry name" value="sCache_3_2"/>
    <property type="match status" value="1"/>
</dbReference>
<dbReference type="SMART" id="SM00331">
    <property type="entry name" value="PP2C_SIG"/>
    <property type="match status" value="1"/>
</dbReference>
<keyword evidence="10 14" id="KW-1133">Transmembrane helix</keyword>
<dbReference type="Pfam" id="PF01590">
    <property type="entry name" value="GAF"/>
    <property type="match status" value="1"/>
</dbReference>
<evidence type="ECO:0000256" key="3">
    <source>
        <dbReference type="ARBA" id="ARBA00022553"/>
    </source>
</evidence>
<dbReference type="GO" id="GO:0005524">
    <property type="term" value="F:ATP binding"/>
    <property type="evidence" value="ECO:0007669"/>
    <property type="project" value="UniProtKB-KW"/>
</dbReference>
<evidence type="ECO:0000256" key="1">
    <source>
        <dbReference type="ARBA" id="ARBA00004651"/>
    </source>
</evidence>
<comment type="caution">
    <text evidence="16">The sequence shown here is derived from an EMBL/GenBank/DDBJ whole genome shotgun (WGS) entry which is preliminary data.</text>
</comment>
<dbReference type="InterPro" id="IPR003018">
    <property type="entry name" value="GAF"/>
</dbReference>
<dbReference type="PANTHER" id="PTHR43156">
    <property type="entry name" value="STAGE II SPORULATION PROTEIN E-RELATED"/>
    <property type="match status" value="1"/>
</dbReference>
<dbReference type="InterPro" id="IPR035965">
    <property type="entry name" value="PAS-like_dom_sf"/>
</dbReference>
<feature type="domain" description="PAS" evidence="15">
    <location>
        <begin position="248"/>
        <end position="288"/>
    </location>
</feature>
<dbReference type="InterPro" id="IPR029151">
    <property type="entry name" value="Sensor-like_sf"/>
</dbReference>
<dbReference type="Gene3D" id="3.30.565.10">
    <property type="entry name" value="Histidine kinase-like ATPase, C-terminal domain"/>
    <property type="match status" value="1"/>
</dbReference>
<evidence type="ECO:0000256" key="8">
    <source>
        <dbReference type="ARBA" id="ARBA00022801"/>
    </source>
</evidence>
<feature type="compositionally biased region" description="Basic and acidic residues" evidence="13">
    <location>
        <begin position="1"/>
        <end position="16"/>
    </location>
</feature>
<evidence type="ECO:0000313" key="16">
    <source>
        <dbReference type="EMBL" id="NIY63188.1"/>
    </source>
</evidence>
<dbReference type="SUPFAM" id="SSF55781">
    <property type="entry name" value="GAF domain-like"/>
    <property type="match status" value="1"/>
</dbReference>
<evidence type="ECO:0000256" key="12">
    <source>
        <dbReference type="ARBA" id="ARBA00023136"/>
    </source>
</evidence>
<keyword evidence="5 14" id="KW-0812">Transmembrane</keyword>
<dbReference type="Proteomes" id="UP000536624">
    <property type="component" value="Unassembled WGS sequence"/>
</dbReference>
<keyword evidence="12 14" id="KW-0472">Membrane</keyword>
<feature type="transmembrane region" description="Helical" evidence="14">
    <location>
        <begin position="47"/>
        <end position="67"/>
    </location>
</feature>
<dbReference type="PANTHER" id="PTHR43156:SF2">
    <property type="entry name" value="STAGE II SPORULATION PROTEIN E"/>
    <property type="match status" value="1"/>
</dbReference>
<accession>A0A7X6AUS7</accession>
<keyword evidence="2" id="KW-1003">Cell membrane</keyword>
<dbReference type="Gene3D" id="3.30.450.40">
    <property type="match status" value="1"/>
</dbReference>
<dbReference type="Gene3D" id="3.30.450.20">
    <property type="entry name" value="PAS domain"/>
    <property type="match status" value="2"/>
</dbReference>
<dbReference type="AlphaFoldDB" id="A0A7X6AUS7"/>
<keyword evidence="9" id="KW-0067">ATP-binding</keyword>
<evidence type="ECO:0000256" key="11">
    <source>
        <dbReference type="ARBA" id="ARBA00023012"/>
    </source>
</evidence>
<dbReference type="InterPro" id="IPR003594">
    <property type="entry name" value="HATPase_dom"/>
</dbReference>
<keyword evidence="11" id="KW-0902">Two-component regulatory system</keyword>
<dbReference type="FunFam" id="3.30.450.40:FF:000035">
    <property type="entry name" value="PAS sensor protein"/>
    <property type="match status" value="1"/>
</dbReference>
<dbReference type="CDD" id="cd16936">
    <property type="entry name" value="HATPase_RsbW-like"/>
    <property type="match status" value="1"/>
</dbReference>
<sequence>MTIKPDRARPADHDAESVINADMSGRARPARRRLGPLSHTRSVAGQAFILQLLLILVLVAAAVVAVATDARSHSTTDARRRSLAVAETLAHSPGMARALTSDRPTSLLESHAEAARKRSGVDSVVVFNTHGIRLTHPEKALIGKRIVGPAGLVRDELKGKTITESFQASQGPSVVSAVPVTRADGTFLGGVSVGVKIASVNSEVDRRLPLLLGSGTGALALASGGAALMSRRVRRQTHGLGAAEMTRMYEHHDAVLRSVREGVLVLTAGGRLLVVNDEARELLGLAPDAEGRRIDELGLEPHLTQLLASGRRVTDEVHPCGDRLLAVNMRSTDRAGDPAGNVVTLRDTTALRVLSDRAEQAGERLKLLSDAGVRISSSLELTGTAEKLVDVAVPRFADIVSVELLEPVLRGEEPEPPYEPLAPHRTAVGGDPPDGLVFRVGERVVYAPSTPQSRAVKAGAAVLLTDLTGPDESPIGHSAPYPVPGQSATYGAETRRLLDRGVHSLITVPLRFRGVTLGLATFWRTRPGEPFDEADLAIAGELAVRTAVCVDNARRYARERTMVTTLQRTLLPSGLPDQDAVRVASRYLPAQGEAGGSWFDVIPLPGARVALVVGKVAGQGLHAAATMGRLRTAVQNFSALDVPPDELLSHLDELVTRLDLEREADADDVRITGATCLYAIHDSVSGHCAMARAGDPGIAVTHPDGTVAIPTVPIGPALGMGGEPFEAVGLSLPAASRLVLYTNGLLEGEGQAADTGLDLLRRTLAAEPDLGPDETCRSLFDTVLPAHPSDDVALLVARTRLLAPENVAEWDVPFDLAAVAPLRATCTRKLRAWGLEDAAYTAELIISELITNALRYGSPPVRIRLLRGRSLIFEVSDGSSTAPHLRRAAITDEGGRGLFLVAQFAQRWGTRYTPHGKVIWAEAALDGGL</sequence>